<evidence type="ECO:0000313" key="2">
    <source>
        <dbReference type="Proteomes" id="UP000010959"/>
    </source>
</evidence>
<dbReference type="EMBL" id="AMWG01000011">
    <property type="protein sequence ID" value="ELP35497.1"/>
    <property type="molecule type" value="Genomic_DNA"/>
</dbReference>
<accession>L7CPF4</accession>
<sequence length="51" mass="5749">MVICQTIDIVVASRFVREIGSTIESHENCFVVLWPDLGERYGSGLKIFGFD</sequence>
<comment type="caution">
    <text evidence="1">The sequence shown here is derived from an EMBL/GenBank/DDBJ whole genome shotgun (WGS) entry which is preliminary data.</text>
</comment>
<dbReference type="AlphaFoldDB" id="L7CPF4"/>
<proteinExistence type="predicted"/>
<name>L7CPF4_RHOBT</name>
<gene>
    <name evidence="1" type="ORF">RBSWK_00630</name>
</gene>
<evidence type="ECO:0000313" key="1">
    <source>
        <dbReference type="EMBL" id="ELP35497.1"/>
    </source>
</evidence>
<reference evidence="1 2" key="1">
    <citation type="journal article" date="2013" name="Mar. Genomics">
        <title>Expression of sulfatases in Rhodopirellula baltica and the diversity of sulfatases in the genus Rhodopirellula.</title>
        <authorList>
            <person name="Wegner C.E."/>
            <person name="Richter-Heitmann T."/>
            <person name="Klindworth A."/>
            <person name="Klockow C."/>
            <person name="Richter M."/>
            <person name="Achstetter T."/>
            <person name="Glockner F.O."/>
            <person name="Harder J."/>
        </authorList>
    </citation>
    <scope>NUCLEOTIDE SEQUENCE [LARGE SCALE GENOMIC DNA]</scope>
    <source>
        <strain evidence="1 2">SWK14</strain>
    </source>
</reference>
<protein>
    <submittedName>
        <fullName evidence="1">Uncharacterized protein</fullName>
    </submittedName>
</protein>
<dbReference type="Proteomes" id="UP000010959">
    <property type="component" value="Unassembled WGS sequence"/>
</dbReference>
<organism evidence="1 2">
    <name type="scientific">Rhodopirellula baltica SWK14</name>
    <dbReference type="NCBI Taxonomy" id="993516"/>
    <lineage>
        <taxon>Bacteria</taxon>
        <taxon>Pseudomonadati</taxon>
        <taxon>Planctomycetota</taxon>
        <taxon>Planctomycetia</taxon>
        <taxon>Pirellulales</taxon>
        <taxon>Pirellulaceae</taxon>
        <taxon>Rhodopirellula</taxon>
    </lineage>
</organism>